<evidence type="ECO:0000256" key="1">
    <source>
        <dbReference type="ARBA" id="ARBA00004571"/>
    </source>
</evidence>
<keyword evidence="6" id="KW-0408">Iron</keyword>
<keyword evidence="4" id="KW-0410">Iron transport</keyword>
<evidence type="ECO:0000256" key="10">
    <source>
        <dbReference type="ARBA" id="ARBA00023237"/>
    </source>
</evidence>
<feature type="signal peptide" evidence="13">
    <location>
        <begin position="1"/>
        <end position="20"/>
    </location>
</feature>
<reference evidence="16 17" key="1">
    <citation type="submission" date="2018-01" db="EMBL/GenBank/DDBJ databases">
        <title>The draft genome sequence of Halioglobus lutimaris HF004.</title>
        <authorList>
            <person name="Du Z.-J."/>
            <person name="Shi M.-J."/>
        </authorList>
    </citation>
    <scope>NUCLEOTIDE SEQUENCE [LARGE SCALE GENOMIC DNA]</scope>
    <source>
        <strain evidence="16 17">HF004</strain>
    </source>
</reference>
<evidence type="ECO:0000256" key="8">
    <source>
        <dbReference type="ARBA" id="ARBA00023077"/>
    </source>
</evidence>
<accession>A0A2N5X5G7</accession>
<dbReference type="GO" id="GO:0009279">
    <property type="term" value="C:cell outer membrane"/>
    <property type="evidence" value="ECO:0007669"/>
    <property type="project" value="UniProtKB-SubCell"/>
</dbReference>
<evidence type="ECO:0000256" key="2">
    <source>
        <dbReference type="ARBA" id="ARBA00022448"/>
    </source>
</evidence>
<evidence type="ECO:0000256" key="11">
    <source>
        <dbReference type="PROSITE-ProRule" id="PRU01360"/>
    </source>
</evidence>
<dbReference type="PROSITE" id="PS52016">
    <property type="entry name" value="TONB_DEPENDENT_REC_3"/>
    <property type="match status" value="1"/>
</dbReference>
<keyword evidence="5 11" id="KW-0812">Transmembrane</keyword>
<comment type="subcellular location">
    <subcellularLocation>
        <location evidence="1 11">Cell outer membrane</location>
        <topology evidence="1 11">Multi-pass membrane protein</topology>
    </subcellularLocation>
</comment>
<dbReference type="InterPro" id="IPR000531">
    <property type="entry name" value="Beta-barrel_TonB"/>
</dbReference>
<dbReference type="RefSeq" id="WP_076001722.1">
    <property type="nucleotide sequence ID" value="NZ_PKUS01000005.1"/>
</dbReference>
<dbReference type="PANTHER" id="PTHR32552:SF81">
    <property type="entry name" value="TONB-DEPENDENT OUTER MEMBRANE RECEPTOR"/>
    <property type="match status" value="1"/>
</dbReference>
<evidence type="ECO:0000259" key="14">
    <source>
        <dbReference type="Pfam" id="PF00593"/>
    </source>
</evidence>
<keyword evidence="3 11" id="KW-1134">Transmembrane beta strand</keyword>
<evidence type="ECO:0000259" key="15">
    <source>
        <dbReference type="Pfam" id="PF07715"/>
    </source>
</evidence>
<evidence type="ECO:0000256" key="12">
    <source>
        <dbReference type="RuleBase" id="RU003357"/>
    </source>
</evidence>
<keyword evidence="8 12" id="KW-0798">TonB box</keyword>
<gene>
    <name evidence="16" type="ORF">C0039_06845</name>
</gene>
<dbReference type="InterPro" id="IPR039426">
    <property type="entry name" value="TonB-dep_rcpt-like"/>
</dbReference>
<protein>
    <recommendedName>
        <fullName evidence="18">TonB-dependent receptor</fullName>
    </recommendedName>
</protein>
<evidence type="ECO:0000313" key="16">
    <source>
        <dbReference type="EMBL" id="PLW69717.1"/>
    </source>
</evidence>
<comment type="caution">
    <text evidence="16">The sequence shown here is derived from an EMBL/GenBank/DDBJ whole genome shotgun (WGS) entry which is preliminary data.</text>
</comment>
<dbReference type="InterPro" id="IPR036942">
    <property type="entry name" value="Beta-barrel_TonB_sf"/>
</dbReference>
<keyword evidence="7" id="KW-0406">Ion transport</keyword>
<evidence type="ECO:0000256" key="3">
    <source>
        <dbReference type="ARBA" id="ARBA00022452"/>
    </source>
</evidence>
<keyword evidence="13" id="KW-0732">Signal</keyword>
<evidence type="ECO:0000256" key="9">
    <source>
        <dbReference type="ARBA" id="ARBA00023136"/>
    </source>
</evidence>
<evidence type="ECO:0008006" key="18">
    <source>
        <dbReference type="Google" id="ProtNLM"/>
    </source>
</evidence>
<feature type="domain" description="TonB-dependent receptor-like beta-barrel" evidence="14">
    <location>
        <begin position="228"/>
        <end position="666"/>
    </location>
</feature>
<evidence type="ECO:0000256" key="4">
    <source>
        <dbReference type="ARBA" id="ARBA00022496"/>
    </source>
</evidence>
<keyword evidence="2 11" id="KW-0813">Transport</keyword>
<evidence type="ECO:0000313" key="17">
    <source>
        <dbReference type="Proteomes" id="UP000235005"/>
    </source>
</evidence>
<dbReference type="SUPFAM" id="SSF56935">
    <property type="entry name" value="Porins"/>
    <property type="match status" value="1"/>
</dbReference>
<comment type="similarity">
    <text evidence="11 12">Belongs to the TonB-dependent receptor family.</text>
</comment>
<evidence type="ECO:0000256" key="6">
    <source>
        <dbReference type="ARBA" id="ARBA00023004"/>
    </source>
</evidence>
<organism evidence="16 17">
    <name type="scientific">Pseudohalioglobus lutimaris</name>
    <dbReference type="NCBI Taxonomy" id="1737061"/>
    <lineage>
        <taxon>Bacteria</taxon>
        <taxon>Pseudomonadati</taxon>
        <taxon>Pseudomonadota</taxon>
        <taxon>Gammaproteobacteria</taxon>
        <taxon>Cellvibrionales</taxon>
        <taxon>Halieaceae</taxon>
        <taxon>Pseudohalioglobus</taxon>
    </lineage>
</organism>
<dbReference type="Gene3D" id="2.40.170.20">
    <property type="entry name" value="TonB-dependent receptor, beta-barrel domain"/>
    <property type="match status" value="1"/>
</dbReference>
<dbReference type="PANTHER" id="PTHR32552">
    <property type="entry name" value="FERRICHROME IRON RECEPTOR-RELATED"/>
    <property type="match status" value="1"/>
</dbReference>
<dbReference type="OrthoDB" id="7051185at2"/>
<evidence type="ECO:0000256" key="13">
    <source>
        <dbReference type="SAM" id="SignalP"/>
    </source>
</evidence>
<dbReference type="Proteomes" id="UP000235005">
    <property type="component" value="Unassembled WGS sequence"/>
</dbReference>
<keyword evidence="9 11" id="KW-0472">Membrane</keyword>
<sequence length="711" mass="78751">MNFPGKTLFALALGASAVQAAEEMEEVIVTADFRQTELMRSAASVSVLGELQIEERGAQHLEDVLSAAPNVSWSTGASRSRFIQMRGVGDLEQYAEPKYYPAVGVVVDDLELGSAANAGMLFDVSQVEVLRGPQGTRYGASAHAGMVKINSNAPTDTFEAQLSGGAGNYGSYHYGAIISGPLGETVNGRISLQQNQGDGYMQNRALGRDDTNSYDEVTGRARLSWQPGANASYDFALFSFNSDNGYDAYSLDNDRYSWSDQPGDDAQDTLAFTVRGMWQLGNANTLQVVATHLDSDLYYSYDADWVSPELCARFTCSFGYDTAQEIFDRDRRQDTIDIRLLGGAETLVSGDLRYVLGFYANRNDEDLDYAYPSAWYGLYASASSYETERYALYGELEYGISDSLRFTGGMRVERFEDDYRDSNGVSEDNGENLYNGELSLQYSLSDNTFAYATLALASKPGGVNVAASSQYAFMSPAFQGFMRGNLRFEDETLFSRELGLKTRQLDNRLALRASLFYTTRDGAQLENWMWDEGAGLWIGYLDSNSDADAYGLELETTYDLGEAVQIFANVGWLETEVDTIRTFDLDAGDFVSKRDREQSKSPQYQYNVGVRALLPSGFSATVEAEGRDDSFYGYYHDGKLEAYDLVNASLSWSNGDLTVNLWGRNLGDEEYATHGLYFGADPRDEVGAFSNQSYYQLGAPRTYGLDLSWWL</sequence>
<dbReference type="InterPro" id="IPR012910">
    <property type="entry name" value="Plug_dom"/>
</dbReference>
<feature type="domain" description="TonB-dependent receptor plug" evidence="15">
    <location>
        <begin position="38"/>
        <end position="145"/>
    </location>
</feature>
<keyword evidence="10 11" id="KW-0998">Cell outer membrane</keyword>
<name>A0A2N5X5G7_9GAMM</name>
<feature type="chain" id="PRO_5014846846" description="TonB-dependent receptor" evidence="13">
    <location>
        <begin position="21"/>
        <end position="711"/>
    </location>
</feature>
<proteinExistence type="inferred from homology"/>
<dbReference type="EMBL" id="PKUS01000005">
    <property type="protein sequence ID" value="PLW69717.1"/>
    <property type="molecule type" value="Genomic_DNA"/>
</dbReference>
<keyword evidence="17" id="KW-1185">Reference proteome</keyword>
<dbReference type="AlphaFoldDB" id="A0A2N5X5G7"/>
<dbReference type="Pfam" id="PF00593">
    <property type="entry name" value="TonB_dep_Rec_b-barrel"/>
    <property type="match status" value="1"/>
</dbReference>
<dbReference type="Pfam" id="PF07715">
    <property type="entry name" value="Plug"/>
    <property type="match status" value="1"/>
</dbReference>
<evidence type="ECO:0000256" key="7">
    <source>
        <dbReference type="ARBA" id="ARBA00023065"/>
    </source>
</evidence>
<evidence type="ECO:0000256" key="5">
    <source>
        <dbReference type="ARBA" id="ARBA00022692"/>
    </source>
</evidence>
<dbReference type="GO" id="GO:0006826">
    <property type="term" value="P:iron ion transport"/>
    <property type="evidence" value="ECO:0007669"/>
    <property type="project" value="UniProtKB-KW"/>
</dbReference>